<keyword evidence="10 24" id="KW-0479">Metal-binding</keyword>
<evidence type="ECO:0000256" key="11">
    <source>
        <dbReference type="ARBA" id="ARBA00022968"/>
    </source>
</evidence>
<dbReference type="GeneID" id="9655188"/>
<dbReference type="AlphaFoldDB" id="D8QY16"/>
<dbReference type="GO" id="GO:0046872">
    <property type="term" value="F:metal ion binding"/>
    <property type="evidence" value="ECO:0007669"/>
    <property type="project" value="UniProtKB-KW"/>
</dbReference>
<dbReference type="InterPro" id="IPR029044">
    <property type="entry name" value="Nucleotide-diphossugar_trans"/>
</dbReference>
<keyword evidence="8 26" id="KW-0808">Transferase</keyword>
<feature type="disulfide bond" evidence="25">
    <location>
        <begin position="180"/>
        <end position="191"/>
    </location>
</feature>
<evidence type="ECO:0000256" key="9">
    <source>
        <dbReference type="ARBA" id="ARBA00022692"/>
    </source>
</evidence>
<evidence type="ECO:0000256" key="13">
    <source>
        <dbReference type="ARBA" id="ARBA00023034"/>
    </source>
</evidence>
<dbReference type="EMBL" id="GL377568">
    <property type="protein sequence ID" value="EFJ35530.1"/>
    <property type="molecule type" value="Genomic_DNA"/>
</dbReference>
<evidence type="ECO:0000313" key="27">
    <source>
        <dbReference type="Proteomes" id="UP000001514"/>
    </source>
</evidence>
<feature type="binding site" evidence="23">
    <location>
        <position position="138"/>
    </location>
    <ligand>
        <name>substrate</name>
    </ligand>
</feature>
<dbReference type="GO" id="GO:0009312">
    <property type="term" value="P:oligosaccharide biosynthetic process"/>
    <property type="evidence" value="ECO:0007669"/>
    <property type="project" value="EnsemblPlants"/>
</dbReference>
<keyword evidence="7 26" id="KW-0328">Glycosyltransferase</keyword>
<evidence type="ECO:0000313" key="26">
    <source>
        <dbReference type="EMBL" id="EFJ35530.1"/>
    </source>
</evidence>
<comment type="similarity">
    <text evidence="4">Belongs to the glycosyltransferase 16 (GT16) protein family.</text>
</comment>
<dbReference type="OrthoDB" id="6019616at2759"/>
<evidence type="ECO:0000256" key="14">
    <source>
        <dbReference type="ARBA" id="ARBA00023136"/>
    </source>
</evidence>
<evidence type="ECO:0000256" key="22">
    <source>
        <dbReference type="ARBA" id="ARBA00093257"/>
    </source>
</evidence>
<dbReference type="UniPathway" id="UPA00378"/>
<dbReference type="Proteomes" id="UP000001514">
    <property type="component" value="Unassembled WGS sequence"/>
</dbReference>
<feature type="disulfide bond" evidence="25">
    <location>
        <begin position="262"/>
        <end position="265"/>
    </location>
</feature>
<dbReference type="Gene3D" id="3.90.550.10">
    <property type="entry name" value="Spore Coat Polysaccharide Biosynthesis Protein SpsA, Chain A"/>
    <property type="match status" value="1"/>
</dbReference>
<evidence type="ECO:0000256" key="18">
    <source>
        <dbReference type="ARBA" id="ARBA00029663"/>
    </source>
</evidence>
<dbReference type="Pfam" id="PF05060">
    <property type="entry name" value="MGAT2"/>
    <property type="match status" value="1"/>
</dbReference>
<dbReference type="PANTHER" id="PTHR12871:SF0">
    <property type="entry name" value="ALPHA-1,6-MANNOSYL-GLYCOPROTEIN 2-BETA-N-ACETYLGLUCOSAMINYLTRANSFERASE"/>
    <property type="match status" value="1"/>
</dbReference>
<comment type="cofactor">
    <cofactor evidence="1 24">
        <name>Mn(2+)</name>
        <dbReference type="ChEBI" id="CHEBI:29035"/>
    </cofactor>
</comment>
<evidence type="ECO:0000256" key="21">
    <source>
        <dbReference type="ARBA" id="ARBA00032915"/>
    </source>
</evidence>
<dbReference type="GO" id="GO:0006487">
    <property type="term" value="P:protein N-linked glycosylation"/>
    <property type="evidence" value="ECO:0000318"/>
    <property type="project" value="GO_Central"/>
</dbReference>
<keyword evidence="27" id="KW-1185">Reference proteome</keyword>
<evidence type="ECO:0000256" key="2">
    <source>
        <dbReference type="ARBA" id="ARBA00004323"/>
    </source>
</evidence>
<keyword evidence="15 25" id="KW-1015">Disulfide bond</keyword>
<keyword evidence="9" id="KW-0812">Transmembrane</keyword>
<evidence type="ECO:0000256" key="24">
    <source>
        <dbReference type="PIRSR" id="PIRSR607754-2"/>
    </source>
</evidence>
<evidence type="ECO:0000256" key="23">
    <source>
        <dbReference type="PIRSR" id="PIRSR607754-1"/>
    </source>
</evidence>
<evidence type="ECO:0000256" key="3">
    <source>
        <dbReference type="ARBA" id="ARBA00004922"/>
    </source>
</evidence>
<dbReference type="eggNOG" id="KOG2791">
    <property type="taxonomic scope" value="Eukaryota"/>
</dbReference>
<comment type="subcellular location">
    <subcellularLocation>
        <location evidence="2">Golgi apparatus membrane</location>
        <topology evidence="2">Single-pass type II membrane protein</topology>
    </subcellularLocation>
</comment>
<keyword evidence="13" id="KW-0333">Golgi apparatus</keyword>
<evidence type="ECO:0000256" key="8">
    <source>
        <dbReference type="ARBA" id="ARBA00022679"/>
    </source>
</evidence>
<evidence type="ECO:0000256" key="19">
    <source>
        <dbReference type="ARBA" id="ARBA00031203"/>
    </source>
</evidence>
<sequence length="429" mass="49230">MVSSGRARPNLQHLLLAFLILISVVGILLSSSGFARFDTTPGGGRALGPIIVLKEALVQEGVEIQEPAIVREPTNSSLWAQGRNALPPRNRELFPALARDHIIVVLYVHNRPQYLRVVIEGLSRVDGINETLLIVSHDGFYPEMAELVEKIDFCQVKQLFAAYSPHLFPSSFPGTSPGDCKNKDDPVAKKCEGQADQYGNHRSPRIVSLKHHWWWMMNTIWDGLPETRGYNRHIVFIEEDHYLFPNAYRNIQTLARITSERCPDCWAVNLAPWDVKNRGERGDFLVAEKIGNMGYGFNRTMWNKLHSSAATFCHFDDYNWDITLWSSVYPSWDEKAYTLRGPRTSALHFGRCGLHQGHQDGKPECQDFTQEGPQVDPEDRIMNIDPSWEVSRHVYNYPHKFTGWGGWGDRRDQKLCMEFASMYRHRHRL</sequence>
<gene>
    <name evidence="26" type="primary">GntII</name>
    <name evidence="26" type="ORF">SELMODRAFT_80130</name>
</gene>
<dbReference type="GO" id="GO:0000139">
    <property type="term" value="C:Golgi membrane"/>
    <property type="evidence" value="ECO:0000318"/>
    <property type="project" value="GO_Central"/>
</dbReference>
<accession>D8QY16</accession>
<evidence type="ECO:0000256" key="20">
    <source>
        <dbReference type="ARBA" id="ARBA00032552"/>
    </source>
</evidence>
<keyword evidence="14" id="KW-0472">Membrane</keyword>
<feature type="binding site" evidence="24">
    <location>
        <position position="348"/>
    </location>
    <ligand>
        <name>Mn(2+)</name>
        <dbReference type="ChEBI" id="CHEBI:29035"/>
    </ligand>
</feature>
<dbReference type="FunCoup" id="D8QY16">
    <property type="interactions" value="2267"/>
</dbReference>
<evidence type="ECO:0000256" key="25">
    <source>
        <dbReference type="PIRSR" id="PIRSR607754-3"/>
    </source>
</evidence>
<evidence type="ECO:0000256" key="16">
    <source>
        <dbReference type="ARBA" id="ARBA00023180"/>
    </source>
</evidence>
<evidence type="ECO:0000256" key="12">
    <source>
        <dbReference type="ARBA" id="ARBA00022989"/>
    </source>
</evidence>
<organism evidence="27">
    <name type="scientific">Selaginella moellendorffii</name>
    <name type="common">Spikemoss</name>
    <dbReference type="NCBI Taxonomy" id="88036"/>
    <lineage>
        <taxon>Eukaryota</taxon>
        <taxon>Viridiplantae</taxon>
        <taxon>Streptophyta</taxon>
        <taxon>Embryophyta</taxon>
        <taxon>Tracheophyta</taxon>
        <taxon>Lycopodiopsida</taxon>
        <taxon>Selaginellales</taxon>
        <taxon>Selaginellaceae</taxon>
        <taxon>Selaginella</taxon>
    </lineage>
</organism>
<protein>
    <recommendedName>
        <fullName evidence="6">Alpha-1,6-mannosyl-glycoprotein 2-beta-N-acetylglucosaminyltransferase</fullName>
        <ecNumber evidence="5">2.4.1.143</ecNumber>
    </recommendedName>
    <alternativeName>
        <fullName evidence="21">Beta-1,2-N-acetylglucosaminyltransferase II</fullName>
    </alternativeName>
    <alternativeName>
        <fullName evidence="20">GlcNAc-T II</fullName>
    </alternativeName>
    <alternativeName>
        <fullName evidence="19">Mannoside acetylglucosaminyltransferase 2</fullName>
    </alternativeName>
    <alternativeName>
        <fullName evidence="18">N-glycosyl-oligosaccharide-glycoprotein N-acetylglucosaminyltransferase II</fullName>
    </alternativeName>
</protein>
<evidence type="ECO:0000256" key="6">
    <source>
        <dbReference type="ARBA" id="ARBA00014817"/>
    </source>
</evidence>
<dbReference type="Gramene" id="EFJ35530">
    <property type="protein sequence ID" value="EFJ35530"/>
    <property type="gene ID" value="SELMODRAFT_80130"/>
</dbReference>
<dbReference type="InParanoid" id="D8QY16"/>
<name>D8QY16_SELML</name>
<comment type="catalytic activity">
    <reaction evidence="22">
        <text>an N(4)-{beta-D-GlcNAc-(1-&gt;2)-alpha-D-Man-(1-&gt;3)-[alpha-D-Man-(1-&gt;6)]-beta-D-Man-(1-&gt;4)-beta-D-GlcNAc-(1-&gt;4)-beta-D-GlcNAc}-L-asparaginyl-[protein] + UDP-N-acetyl-alpha-D-glucosamine = N(4)-{beta-D-GlcNAc-(1-&gt;2)-alpha-D-Man-(1-&gt;3)-[beta-D-GlcNAc-(1-&gt;2)-alpha-D-Man-(1-&gt;6)]-beta-D-Man-(1-&gt;4)-beta-D-GlcNAc-(1-&gt;4)-beta-D-GlcNAc}-L-asparaginyl-[protein] + UDP + H(+)</text>
        <dbReference type="Rhea" id="RHEA:12941"/>
        <dbReference type="Rhea" id="RHEA-COMP:13526"/>
        <dbReference type="Rhea" id="RHEA-COMP:14369"/>
        <dbReference type="ChEBI" id="CHEBI:15378"/>
        <dbReference type="ChEBI" id="CHEBI:57705"/>
        <dbReference type="ChEBI" id="CHEBI:58223"/>
        <dbReference type="ChEBI" id="CHEBI:60615"/>
        <dbReference type="ChEBI" id="CHEBI:60651"/>
        <dbReference type="EC" id="2.4.1.143"/>
    </reaction>
</comment>
<dbReference type="PANTHER" id="PTHR12871">
    <property type="entry name" value="BETA-1,2-N-ACETYLGLUCOSAMINYLTRANSFERASE II"/>
    <property type="match status" value="1"/>
</dbReference>
<dbReference type="STRING" id="88036.D8QY16"/>
<feature type="binding site" evidence="24">
    <location>
        <position position="240"/>
    </location>
    <ligand>
        <name>Mn(2+)</name>
        <dbReference type="ChEBI" id="CHEBI:29035"/>
    </ligand>
</feature>
<proteinExistence type="inferred from homology"/>
<dbReference type="HOGENOM" id="CLU_032753_1_0_1"/>
<dbReference type="SUPFAM" id="SSF53448">
    <property type="entry name" value="Nucleotide-diphospho-sugar transferases"/>
    <property type="match status" value="1"/>
</dbReference>
<dbReference type="GO" id="GO:0005795">
    <property type="term" value="C:Golgi stack"/>
    <property type="evidence" value="ECO:0007669"/>
    <property type="project" value="InterPro"/>
</dbReference>
<keyword evidence="16" id="KW-0325">Glycoprotein</keyword>
<feature type="disulfide bond" evidence="25">
    <location>
        <begin position="313"/>
        <end position="416"/>
    </location>
</feature>
<evidence type="ECO:0000256" key="7">
    <source>
        <dbReference type="ARBA" id="ARBA00022676"/>
    </source>
</evidence>
<evidence type="ECO:0000256" key="4">
    <source>
        <dbReference type="ARBA" id="ARBA00011011"/>
    </source>
</evidence>
<dbReference type="OMA" id="FWSAEIN"/>
<evidence type="ECO:0000256" key="17">
    <source>
        <dbReference type="ARBA" id="ARBA00023211"/>
    </source>
</evidence>
<reference evidence="26 27" key="1">
    <citation type="journal article" date="2011" name="Science">
        <title>The Selaginella genome identifies genetic changes associated with the evolution of vascular plants.</title>
        <authorList>
            <person name="Banks J.A."/>
            <person name="Nishiyama T."/>
            <person name="Hasebe M."/>
            <person name="Bowman J.L."/>
            <person name="Gribskov M."/>
            <person name="dePamphilis C."/>
            <person name="Albert V.A."/>
            <person name="Aono N."/>
            <person name="Aoyama T."/>
            <person name="Ambrose B.A."/>
            <person name="Ashton N.W."/>
            <person name="Axtell M.J."/>
            <person name="Barker E."/>
            <person name="Barker M.S."/>
            <person name="Bennetzen J.L."/>
            <person name="Bonawitz N.D."/>
            <person name="Chapple C."/>
            <person name="Cheng C."/>
            <person name="Correa L.G."/>
            <person name="Dacre M."/>
            <person name="DeBarry J."/>
            <person name="Dreyer I."/>
            <person name="Elias M."/>
            <person name="Engstrom E.M."/>
            <person name="Estelle M."/>
            <person name="Feng L."/>
            <person name="Finet C."/>
            <person name="Floyd S.K."/>
            <person name="Frommer W.B."/>
            <person name="Fujita T."/>
            <person name="Gramzow L."/>
            <person name="Gutensohn M."/>
            <person name="Harholt J."/>
            <person name="Hattori M."/>
            <person name="Heyl A."/>
            <person name="Hirai T."/>
            <person name="Hiwatashi Y."/>
            <person name="Ishikawa M."/>
            <person name="Iwata M."/>
            <person name="Karol K.G."/>
            <person name="Koehler B."/>
            <person name="Kolukisaoglu U."/>
            <person name="Kubo M."/>
            <person name="Kurata T."/>
            <person name="Lalonde S."/>
            <person name="Li K."/>
            <person name="Li Y."/>
            <person name="Litt A."/>
            <person name="Lyons E."/>
            <person name="Manning G."/>
            <person name="Maruyama T."/>
            <person name="Michael T.P."/>
            <person name="Mikami K."/>
            <person name="Miyazaki S."/>
            <person name="Morinaga S."/>
            <person name="Murata T."/>
            <person name="Mueller-Roeber B."/>
            <person name="Nelson D.R."/>
            <person name="Obara M."/>
            <person name="Oguri Y."/>
            <person name="Olmstead R.G."/>
            <person name="Onodera N."/>
            <person name="Petersen B.L."/>
            <person name="Pils B."/>
            <person name="Prigge M."/>
            <person name="Rensing S.A."/>
            <person name="Riano-Pachon D.M."/>
            <person name="Roberts A.W."/>
            <person name="Sato Y."/>
            <person name="Scheller H.V."/>
            <person name="Schulz B."/>
            <person name="Schulz C."/>
            <person name="Shakirov E.V."/>
            <person name="Shibagaki N."/>
            <person name="Shinohara N."/>
            <person name="Shippen D.E."/>
            <person name="Soerensen I."/>
            <person name="Sotooka R."/>
            <person name="Sugimoto N."/>
            <person name="Sugita M."/>
            <person name="Sumikawa N."/>
            <person name="Tanurdzic M."/>
            <person name="Theissen G."/>
            <person name="Ulvskov P."/>
            <person name="Wakazuki S."/>
            <person name="Weng J.K."/>
            <person name="Willats W.W."/>
            <person name="Wipf D."/>
            <person name="Wolf P.G."/>
            <person name="Yang L."/>
            <person name="Zimmer A.D."/>
            <person name="Zhu Q."/>
            <person name="Mitros T."/>
            <person name="Hellsten U."/>
            <person name="Loque D."/>
            <person name="Otillar R."/>
            <person name="Salamov A."/>
            <person name="Schmutz J."/>
            <person name="Shapiro H."/>
            <person name="Lindquist E."/>
            <person name="Lucas S."/>
            <person name="Rokhsar D."/>
            <person name="Grigoriev I.V."/>
        </authorList>
    </citation>
    <scope>NUCLEOTIDE SEQUENCE [LARGE SCALE GENOMIC DNA]</scope>
</reference>
<evidence type="ECO:0000256" key="5">
    <source>
        <dbReference type="ARBA" id="ARBA00012613"/>
    </source>
</evidence>
<dbReference type="InterPro" id="IPR007754">
    <property type="entry name" value="GlcNAc_II"/>
</dbReference>
<evidence type="ECO:0000256" key="15">
    <source>
        <dbReference type="ARBA" id="ARBA00023157"/>
    </source>
</evidence>
<comment type="pathway">
    <text evidence="3">Protein modification; protein glycosylation.</text>
</comment>
<keyword evidence="11" id="KW-0735">Signal-anchor</keyword>
<evidence type="ECO:0000256" key="10">
    <source>
        <dbReference type="ARBA" id="ARBA00022723"/>
    </source>
</evidence>
<keyword evidence="12" id="KW-1133">Transmembrane helix</keyword>
<dbReference type="GO" id="GO:0008455">
    <property type="term" value="F:alpha-1,6-mannosylglycoprotein 2-beta-N-acetylglucosaminyltransferase activity"/>
    <property type="evidence" value="ECO:0000318"/>
    <property type="project" value="GO_Central"/>
</dbReference>
<dbReference type="KEGG" id="smo:SELMODRAFT_80130"/>
<dbReference type="EC" id="2.4.1.143" evidence="5"/>
<evidence type="ECO:0000256" key="1">
    <source>
        <dbReference type="ARBA" id="ARBA00001936"/>
    </source>
</evidence>
<keyword evidence="17 24" id="KW-0464">Manganese</keyword>